<dbReference type="AlphaFoldDB" id="A0A109UWV2"/>
<dbReference type="EMBL" id="CP014242">
    <property type="protein sequence ID" value="AMD18953.1"/>
    <property type="molecule type" value="Genomic_DNA"/>
</dbReference>
<dbReference type="PANTHER" id="PTHR31758:SF2">
    <property type="entry name" value="BTB_POZ DOMAIN-CONTAINING PROTEIN YLR108C"/>
    <property type="match status" value="1"/>
</dbReference>
<dbReference type="OrthoDB" id="2414723at2759"/>
<evidence type="ECO:0000259" key="1">
    <source>
        <dbReference type="SMART" id="SM00225"/>
    </source>
</evidence>
<sequence>MSHGEGQSFSLEVPVVLPHENVYQIQVGYKLFKLSGVSLSSDSPSYFTDYFARKEAERRERGGNLSSDVQDILFIDRSPEVFELIYNHLQGYCINVKDEYQYTMLFVDSMYYNLPRLRHLLKNSDYYFACIGGKSYKIPKNLLSGPGNSPNYFDITVDALYAGLEKVCLSCKPIRPPPQSPPYVARSPALFEDLMALLNGVELTLDEGKRVSLIKECRFYRLWALEQRLLKHKIKYDPYYKRDLIVMLLGDLCSKGVGLTNKEKQSLDMVESKICEDYRREESSCKKQRLACDWAIFTYARPYLDQYPRDLIFEIDGMDCVVYFNKRKKTIHVHIRGLSARQFINVFSEVLKPANINIEKYRDAMNLDGILIPCCVSVSDLSINGVKYTNICSIIDENNVTDKIPDFTLGHGTVPGLKLVLMKSMWRLATKDGGLLLVCIRGDGITGINEFHHNIEYL</sequence>
<dbReference type="InterPro" id="IPR003131">
    <property type="entry name" value="T1-type_BTB"/>
</dbReference>
<gene>
    <name evidence="2" type="ORF">AW171_hschr2483</name>
</gene>
<dbReference type="PANTHER" id="PTHR31758">
    <property type="entry name" value="BTB/POZ DOMAIN-CONTAINING PROTEIN YLR108C"/>
    <property type="match status" value="1"/>
</dbReference>
<dbReference type="Proteomes" id="UP000243052">
    <property type="component" value="Chromosome ii"/>
</dbReference>
<dbReference type="SUPFAM" id="SSF54695">
    <property type="entry name" value="POZ domain"/>
    <property type="match status" value="1"/>
</dbReference>
<dbReference type="Gene3D" id="3.30.710.10">
    <property type="entry name" value="Potassium Channel Kv1.1, Chain A"/>
    <property type="match status" value="1"/>
</dbReference>
<feature type="domain" description="BTB" evidence="1">
    <location>
        <begin position="21"/>
        <end position="129"/>
    </location>
</feature>
<organism evidence="2 3">
    <name type="scientific">Eremothecium sinecaudum</name>
    <dbReference type="NCBI Taxonomy" id="45286"/>
    <lineage>
        <taxon>Eukaryota</taxon>
        <taxon>Fungi</taxon>
        <taxon>Dikarya</taxon>
        <taxon>Ascomycota</taxon>
        <taxon>Saccharomycotina</taxon>
        <taxon>Saccharomycetes</taxon>
        <taxon>Saccharomycetales</taxon>
        <taxon>Saccharomycetaceae</taxon>
        <taxon>Eremothecium</taxon>
    </lineage>
</organism>
<reference evidence="2 3" key="1">
    <citation type="submission" date="2016-01" db="EMBL/GenBank/DDBJ databases">
        <title>Genome sequence of the yeast Holleya sinecauda.</title>
        <authorList>
            <person name="Dietrich F.S."/>
        </authorList>
    </citation>
    <scope>NUCLEOTIDE SEQUENCE [LARGE SCALE GENOMIC DNA]</scope>
    <source>
        <strain evidence="2 3">ATCC 58844</strain>
    </source>
</reference>
<dbReference type="Pfam" id="PF02214">
    <property type="entry name" value="BTB_2"/>
    <property type="match status" value="1"/>
</dbReference>
<dbReference type="SMART" id="SM00225">
    <property type="entry name" value="BTB"/>
    <property type="match status" value="1"/>
</dbReference>
<dbReference type="InterPro" id="IPR011333">
    <property type="entry name" value="SKP1/BTB/POZ_sf"/>
</dbReference>
<proteinExistence type="predicted"/>
<evidence type="ECO:0000313" key="3">
    <source>
        <dbReference type="Proteomes" id="UP000243052"/>
    </source>
</evidence>
<dbReference type="STRING" id="45286.A0A109UWV2"/>
<dbReference type="GeneID" id="28722148"/>
<evidence type="ECO:0000313" key="2">
    <source>
        <dbReference type="EMBL" id="AMD18953.1"/>
    </source>
</evidence>
<dbReference type="RefSeq" id="XP_017985949.1">
    <property type="nucleotide sequence ID" value="XM_018130460.1"/>
</dbReference>
<dbReference type="InterPro" id="IPR000210">
    <property type="entry name" value="BTB/POZ_dom"/>
</dbReference>
<keyword evidence="3" id="KW-1185">Reference proteome</keyword>
<accession>A0A109UWV2</accession>
<protein>
    <submittedName>
        <fullName evidence="2">HBR052Cp</fullName>
    </submittedName>
</protein>
<name>A0A109UWV2_9SACH</name>
<dbReference type="GO" id="GO:0051260">
    <property type="term" value="P:protein homooligomerization"/>
    <property type="evidence" value="ECO:0007669"/>
    <property type="project" value="InterPro"/>
</dbReference>